<gene>
    <name evidence="5" type="ORF">CLV38_1458</name>
</gene>
<dbReference type="AlphaFoldDB" id="A0A2T0VT63"/>
<dbReference type="InterPro" id="IPR006035">
    <property type="entry name" value="Ureohydrolase"/>
</dbReference>
<dbReference type="PANTHER" id="PTHR11358">
    <property type="entry name" value="ARGINASE/AGMATINASE"/>
    <property type="match status" value="1"/>
</dbReference>
<evidence type="ECO:0000313" key="5">
    <source>
        <dbReference type="EMBL" id="PRY74222.1"/>
    </source>
</evidence>
<evidence type="ECO:0000256" key="4">
    <source>
        <dbReference type="RuleBase" id="RU003684"/>
    </source>
</evidence>
<dbReference type="PANTHER" id="PTHR11358:SF26">
    <property type="entry name" value="GUANIDINO ACID HYDROLASE, MITOCHONDRIAL"/>
    <property type="match status" value="1"/>
</dbReference>
<comment type="similarity">
    <text evidence="1">Belongs to the arginase family. Agmatinase subfamily.</text>
</comment>
<accession>A0A2T0VT63</accession>
<dbReference type="Proteomes" id="UP000238205">
    <property type="component" value="Unassembled WGS sequence"/>
</dbReference>
<dbReference type="EMBL" id="PVTO01000045">
    <property type="protein sequence ID" value="PRY74222.1"/>
    <property type="molecule type" value="Genomic_DNA"/>
</dbReference>
<evidence type="ECO:0000256" key="1">
    <source>
        <dbReference type="ARBA" id="ARBA00009227"/>
    </source>
</evidence>
<dbReference type="InterPro" id="IPR020855">
    <property type="entry name" value="Ureohydrolase_Mn_BS"/>
</dbReference>
<protein>
    <submittedName>
        <fullName evidence="5">Agmatinase</fullName>
    </submittedName>
</protein>
<reference evidence="5 6" key="1">
    <citation type="submission" date="2018-03" db="EMBL/GenBank/DDBJ databases">
        <title>Genomic Encyclopedia of Archaeal and Bacterial Type Strains, Phase II (KMG-II): from individual species to whole genera.</title>
        <authorList>
            <person name="Goeker M."/>
        </authorList>
    </citation>
    <scope>NUCLEOTIDE SEQUENCE [LARGE SCALE GENOMIC DNA]</scope>
    <source>
        <strain evidence="5 6">DSM 13175</strain>
    </source>
</reference>
<evidence type="ECO:0000256" key="2">
    <source>
        <dbReference type="ARBA" id="ARBA00022723"/>
    </source>
</evidence>
<comment type="caution">
    <text evidence="5">The sequence shown here is derived from an EMBL/GenBank/DDBJ whole genome shotgun (WGS) entry which is preliminary data.</text>
</comment>
<dbReference type="RefSeq" id="WP_106196340.1">
    <property type="nucleotide sequence ID" value="NZ_PVTO01000045.1"/>
</dbReference>
<keyword evidence="6" id="KW-1185">Reference proteome</keyword>
<proteinExistence type="inferred from homology"/>
<dbReference type="InterPro" id="IPR023696">
    <property type="entry name" value="Ureohydrolase_dom_sf"/>
</dbReference>
<dbReference type="PROSITE" id="PS51409">
    <property type="entry name" value="ARGINASE_2"/>
    <property type="match status" value="1"/>
</dbReference>
<evidence type="ECO:0000256" key="3">
    <source>
        <dbReference type="ARBA" id="ARBA00022801"/>
    </source>
</evidence>
<dbReference type="GO" id="GO:0033389">
    <property type="term" value="P:putrescine biosynthetic process from arginine, via agmatine"/>
    <property type="evidence" value="ECO:0007669"/>
    <property type="project" value="TreeGrafter"/>
</dbReference>
<evidence type="ECO:0000313" key="6">
    <source>
        <dbReference type="Proteomes" id="UP000238205"/>
    </source>
</evidence>
<keyword evidence="3 4" id="KW-0378">Hydrolase</keyword>
<organism evidence="5 6">
    <name type="scientific">Alkalibacterium olivapovliticus</name>
    <dbReference type="NCBI Taxonomy" id="99907"/>
    <lineage>
        <taxon>Bacteria</taxon>
        <taxon>Bacillati</taxon>
        <taxon>Bacillota</taxon>
        <taxon>Bacilli</taxon>
        <taxon>Lactobacillales</taxon>
        <taxon>Carnobacteriaceae</taxon>
        <taxon>Alkalibacterium</taxon>
    </lineage>
</organism>
<dbReference type="GO" id="GO:0008783">
    <property type="term" value="F:agmatinase activity"/>
    <property type="evidence" value="ECO:0007669"/>
    <property type="project" value="TreeGrafter"/>
</dbReference>
<sequence>MRLKKEWISVIPKKENYQLINSMSGQKSEINLDTLTIIQNLPETISIEKITREYPDLSLESTQLLLDFLTEMNLVFEENITVRLRKLPLIEEVTEKLFDGNNKKSKIAVLGLPYDGATSGKTGTKVAPDFLRKYTAGISSNYLDVNLESRADHYYYEFRNSINDVGNVLTVPGEGSQNFHRRVFNSLSKLIDEGEYGKFIFLGGDHSVSYPLLQSLSSSGVADIIYIKFDAHYDSSGEIEGLPVNHHNYISKIRKLSGVSDIFHIGAREPRRSTYDISEDLVLNCLEDFNENIIKTLKGKKVYISIDIDILDPLVNPGTGFQVPFGISLEDLISKLEQLQEFDVIAIDIVEYNPLLDRNQKSLYNVLKLLEKSITILERIEK</sequence>
<dbReference type="SUPFAM" id="SSF52768">
    <property type="entry name" value="Arginase/deacetylase"/>
    <property type="match status" value="1"/>
</dbReference>
<name>A0A2T0VT63_9LACT</name>
<dbReference type="Pfam" id="PF00491">
    <property type="entry name" value="Arginase"/>
    <property type="match status" value="1"/>
</dbReference>
<keyword evidence="2" id="KW-0479">Metal-binding</keyword>
<dbReference type="OrthoDB" id="9788689at2"/>
<dbReference type="Gene3D" id="3.40.800.10">
    <property type="entry name" value="Ureohydrolase domain"/>
    <property type="match status" value="1"/>
</dbReference>
<dbReference type="GO" id="GO:0046872">
    <property type="term" value="F:metal ion binding"/>
    <property type="evidence" value="ECO:0007669"/>
    <property type="project" value="UniProtKB-KW"/>
</dbReference>
<dbReference type="PROSITE" id="PS01053">
    <property type="entry name" value="ARGINASE_1"/>
    <property type="match status" value="1"/>
</dbReference>